<evidence type="ECO:0000313" key="3">
    <source>
        <dbReference type="Proteomes" id="UP000254720"/>
    </source>
</evidence>
<evidence type="ECO:0000313" key="2">
    <source>
        <dbReference type="EMBL" id="RDI41314.1"/>
    </source>
</evidence>
<dbReference type="AlphaFoldDB" id="A0A370GFZ9"/>
<name>A0A370GFZ9_9COXI</name>
<accession>A0A370GFZ9</accession>
<dbReference type="EMBL" id="QQAX01000020">
    <property type="protein sequence ID" value="RDI41314.1"/>
    <property type="molecule type" value="Genomic_DNA"/>
</dbReference>
<comment type="caution">
    <text evidence="2">The sequence shown here is derived from an EMBL/GenBank/DDBJ whole genome shotgun (WGS) entry which is preliminary data.</text>
</comment>
<keyword evidence="1" id="KW-0732">Signal</keyword>
<organism evidence="2 3">
    <name type="scientific">Aquicella lusitana</name>
    <dbReference type="NCBI Taxonomy" id="254246"/>
    <lineage>
        <taxon>Bacteria</taxon>
        <taxon>Pseudomonadati</taxon>
        <taxon>Pseudomonadota</taxon>
        <taxon>Gammaproteobacteria</taxon>
        <taxon>Legionellales</taxon>
        <taxon>Coxiellaceae</taxon>
        <taxon>Aquicella</taxon>
    </lineage>
</organism>
<gene>
    <name evidence="2" type="ORF">C8D86_12014</name>
</gene>
<feature type="signal peptide" evidence="1">
    <location>
        <begin position="1"/>
        <end position="26"/>
    </location>
</feature>
<dbReference type="Proteomes" id="UP000254720">
    <property type="component" value="Unassembled WGS sequence"/>
</dbReference>
<reference evidence="2 3" key="1">
    <citation type="submission" date="2018-07" db="EMBL/GenBank/DDBJ databases">
        <title>Genomic Encyclopedia of Type Strains, Phase IV (KMG-IV): sequencing the most valuable type-strain genomes for metagenomic binning, comparative biology and taxonomic classification.</title>
        <authorList>
            <person name="Goeker M."/>
        </authorList>
    </citation>
    <scope>NUCLEOTIDE SEQUENCE [LARGE SCALE GENOMIC DNA]</scope>
    <source>
        <strain evidence="2 3">DSM 16500</strain>
    </source>
</reference>
<sequence length="171" mass="18362">MFRIIRHYFFIIVSLLGLSLAGFSFAVDSTSIQKAHLIAQKQEPRTVTSGAQDTLKVTSTSPYSGGKLSCPTGYALTAANVGQNYYWNPKANSSISYSCDSTCNGIELGCGCGRLHCPSGCFAGCTNDCTRSSTSYSGGWVPSKTMLPNQSSDMQATSYTCNKIENVWVKS</sequence>
<protein>
    <submittedName>
        <fullName evidence="2">Uncharacterized protein</fullName>
    </submittedName>
</protein>
<keyword evidence="3" id="KW-1185">Reference proteome</keyword>
<evidence type="ECO:0000256" key="1">
    <source>
        <dbReference type="SAM" id="SignalP"/>
    </source>
</evidence>
<feature type="chain" id="PRO_5016729872" evidence="1">
    <location>
        <begin position="27"/>
        <end position="171"/>
    </location>
</feature>
<proteinExistence type="predicted"/>
<dbReference type="RefSeq" id="WP_114834948.1">
    <property type="nucleotide sequence ID" value="NZ_LR699114.1"/>
</dbReference>